<gene>
    <name evidence="2" type="ORF">BMR96_08585</name>
</gene>
<dbReference type="Pfam" id="PF01381">
    <property type="entry name" value="HTH_3"/>
    <property type="match status" value="1"/>
</dbReference>
<dbReference type="RefSeq" id="WP_080519540.1">
    <property type="nucleotide sequence ID" value="NZ_MPLS01000040.1"/>
</dbReference>
<dbReference type="PROSITE" id="PS50943">
    <property type="entry name" value="HTH_CROC1"/>
    <property type="match status" value="1"/>
</dbReference>
<dbReference type="AlphaFoldDB" id="A0A1X0VBR0"/>
<feature type="domain" description="HTH cro/C1-type" evidence="1">
    <location>
        <begin position="12"/>
        <end position="59"/>
    </location>
</feature>
<dbReference type="InterPro" id="IPR001387">
    <property type="entry name" value="Cro/C1-type_HTH"/>
</dbReference>
<dbReference type="CDD" id="cd00093">
    <property type="entry name" value="HTH_XRE"/>
    <property type="match status" value="1"/>
</dbReference>
<accession>A0A1X0VBR0</accession>
<organism evidence="2 3">
    <name type="scientific">Leuconostoc pseudomesenteroides</name>
    <dbReference type="NCBI Taxonomy" id="33968"/>
    <lineage>
        <taxon>Bacteria</taxon>
        <taxon>Bacillati</taxon>
        <taxon>Bacillota</taxon>
        <taxon>Bacilli</taxon>
        <taxon>Lactobacillales</taxon>
        <taxon>Lactobacillaceae</taxon>
        <taxon>Leuconostoc</taxon>
    </lineage>
</organism>
<dbReference type="Proteomes" id="UP000192288">
    <property type="component" value="Unassembled WGS sequence"/>
</dbReference>
<protein>
    <submittedName>
        <fullName evidence="2">Transcriptional regulator</fullName>
    </submittedName>
</protein>
<comment type="caution">
    <text evidence="2">The sequence shown here is derived from an EMBL/GenBank/DDBJ whole genome shotgun (WGS) entry which is preliminary data.</text>
</comment>
<sequence length="111" mass="12445">MALIDRVKETSKKKGLSLTELAIKAGIGEKSIYSWNTRMPTVATIEKVADVLHVSTDYLLGRTDEMNPASADNLTEPQKQVAYFIDPQATKEDIEQIKKLVEIAKLSKRRL</sequence>
<dbReference type="InterPro" id="IPR010982">
    <property type="entry name" value="Lambda_DNA-bd_dom_sf"/>
</dbReference>
<dbReference type="STRING" id="33968.BMS77_09085"/>
<reference evidence="2 3" key="1">
    <citation type="journal article" date="2017" name="Front. Microbiol.">
        <title>Genomic Characterization of Dairy Associated Leuconostoc Species and Diversity of Leuconostocs in Undefined Mixed Mesophilic Starter Cultures.</title>
        <authorList>
            <person name="Frantzen C.A."/>
            <person name="Kot W."/>
            <person name="Pedersen T.B."/>
            <person name="Ardo Y.M."/>
            <person name="Broadbent J.R."/>
            <person name="Neve H."/>
            <person name="Hansen L.H."/>
            <person name="Dal Bello F."/>
            <person name="Ostlie H.M."/>
            <person name="Kleppen H.P."/>
            <person name="Vogensen F.K."/>
            <person name="Holo H."/>
        </authorList>
    </citation>
    <scope>NUCLEOTIDE SEQUENCE [LARGE SCALE GENOMIC DNA]</scope>
    <source>
        <strain evidence="2 3">LMGCF08</strain>
    </source>
</reference>
<evidence type="ECO:0000313" key="3">
    <source>
        <dbReference type="Proteomes" id="UP000192288"/>
    </source>
</evidence>
<proteinExistence type="predicted"/>
<dbReference type="GO" id="GO:0003677">
    <property type="term" value="F:DNA binding"/>
    <property type="evidence" value="ECO:0007669"/>
    <property type="project" value="InterPro"/>
</dbReference>
<name>A0A1X0VBR0_LEUPS</name>
<evidence type="ECO:0000259" key="1">
    <source>
        <dbReference type="PROSITE" id="PS50943"/>
    </source>
</evidence>
<dbReference type="SMART" id="SM00530">
    <property type="entry name" value="HTH_XRE"/>
    <property type="match status" value="1"/>
</dbReference>
<evidence type="ECO:0000313" key="2">
    <source>
        <dbReference type="EMBL" id="ORI97165.1"/>
    </source>
</evidence>
<dbReference type="EMBL" id="MPLS01000040">
    <property type="protein sequence ID" value="ORI97165.1"/>
    <property type="molecule type" value="Genomic_DNA"/>
</dbReference>
<dbReference type="SUPFAM" id="SSF47413">
    <property type="entry name" value="lambda repressor-like DNA-binding domains"/>
    <property type="match status" value="1"/>
</dbReference>
<dbReference type="Gene3D" id="1.10.260.40">
    <property type="entry name" value="lambda repressor-like DNA-binding domains"/>
    <property type="match status" value="1"/>
</dbReference>